<evidence type="ECO:0000256" key="1">
    <source>
        <dbReference type="ARBA" id="ARBA00005384"/>
    </source>
</evidence>
<dbReference type="SMART" id="SM00345">
    <property type="entry name" value="HTH_GNTR"/>
    <property type="match status" value="1"/>
</dbReference>
<name>A0A0R2YB28_9PSED</name>
<evidence type="ECO:0000256" key="3">
    <source>
        <dbReference type="ARBA" id="ARBA00023015"/>
    </source>
</evidence>
<dbReference type="SUPFAM" id="SSF46785">
    <property type="entry name" value="Winged helix' DNA-binding domain"/>
    <property type="match status" value="1"/>
</dbReference>
<dbReference type="SUPFAM" id="SSF53383">
    <property type="entry name" value="PLP-dependent transferases"/>
    <property type="match status" value="1"/>
</dbReference>
<dbReference type="PANTHER" id="PTHR46577">
    <property type="entry name" value="HTH-TYPE TRANSCRIPTIONAL REGULATORY PROTEIN GABR"/>
    <property type="match status" value="1"/>
</dbReference>
<reference evidence="7 8" key="1">
    <citation type="submission" date="2015-02" db="EMBL/GenBank/DDBJ databases">
        <title>Pseudomonas helleri sp. nov. and Pseudomonas weihenstephanensis sp. nov., isolated from raw cows milk.</title>
        <authorList>
            <person name="von Neubeck M."/>
            <person name="Huptas C."/>
            <person name="Wenning M."/>
            <person name="Scherer S."/>
        </authorList>
    </citation>
    <scope>NUCLEOTIDE SEQUENCE [LARGE SCALE GENOMIC DNA]</scope>
    <source>
        <strain evidence="7 8">DSM 17149</strain>
    </source>
</reference>
<dbReference type="GO" id="GO:0030170">
    <property type="term" value="F:pyridoxal phosphate binding"/>
    <property type="evidence" value="ECO:0007669"/>
    <property type="project" value="InterPro"/>
</dbReference>
<gene>
    <name evidence="7" type="ORF">TU73_13945</name>
</gene>
<evidence type="ECO:0000256" key="4">
    <source>
        <dbReference type="ARBA" id="ARBA00023125"/>
    </source>
</evidence>
<dbReference type="PATRIC" id="fig|75588.4.peg.5206"/>
<protein>
    <submittedName>
        <fullName evidence="7">DNA-binding protein</fullName>
    </submittedName>
</protein>
<dbReference type="InterPro" id="IPR000524">
    <property type="entry name" value="Tscrpt_reg_HTH_GntR"/>
</dbReference>
<dbReference type="GO" id="GO:0003677">
    <property type="term" value="F:DNA binding"/>
    <property type="evidence" value="ECO:0007669"/>
    <property type="project" value="UniProtKB-KW"/>
</dbReference>
<evidence type="ECO:0000313" key="7">
    <source>
        <dbReference type="EMBL" id="KRP45496.1"/>
    </source>
</evidence>
<comment type="caution">
    <text evidence="7">The sequence shown here is derived from an EMBL/GenBank/DDBJ whole genome shotgun (WGS) entry which is preliminary data.</text>
</comment>
<accession>A0A0R2YB28</accession>
<proteinExistence type="inferred from homology"/>
<dbReference type="PANTHER" id="PTHR46577:SF1">
    <property type="entry name" value="HTH-TYPE TRANSCRIPTIONAL REGULATORY PROTEIN GABR"/>
    <property type="match status" value="1"/>
</dbReference>
<dbReference type="InterPro" id="IPR015424">
    <property type="entry name" value="PyrdxlP-dep_Trfase"/>
</dbReference>
<dbReference type="InterPro" id="IPR051446">
    <property type="entry name" value="HTH_trans_reg/aminotransferase"/>
</dbReference>
<keyword evidence="4 7" id="KW-0238">DNA-binding</keyword>
<evidence type="ECO:0000313" key="8">
    <source>
        <dbReference type="Proteomes" id="UP000051446"/>
    </source>
</evidence>
<evidence type="ECO:0000256" key="5">
    <source>
        <dbReference type="ARBA" id="ARBA00023163"/>
    </source>
</evidence>
<dbReference type="Pfam" id="PF00155">
    <property type="entry name" value="Aminotran_1_2"/>
    <property type="match status" value="1"/>
</dbReference>
<dbReference type="Pfam" id="PF00392">
    <property type="entry name" value="GntR"/>
    <property type="match status" value="1"/>
</dbReference>
<keyword evidence="2" id="KW-0663">Pyridoxal phosphate</keyword>
<dbReference type="PRINTS" id="PR00035">
    <property type="entry name" value="HTHGNTR"/>
</dbReference>
<evidence type="ECO:0000256" key="2">
    <source>
        <dbReference type="ARBA" id="ARBA00022898"/>
    </source>
</evidence>
<keyword evidence="3" id="KW-0805">Transcription regulation</keyword>
<dbReference type="EMBL" id="JYLH01000007">
    <property type="protein sequence ID" value="KRP45496.1"/>
    <property type="molecule type" value="Genomic_DNA"/>
</dbReference>
<dbReference type="GO" id="GO:0003700">
    <property type="term" value="F:DNA-binding transcription factor activity"/>
    <property type="evidence" value="ECO:0007669"/>
    <property type="project" value="InterPro"/>
</dbReference>
<organism evidence="7 8">
    <name type="scientific">Pseudomonas libanensis</name>
    <dbReference type="NCBI Taxonomy" id="75588"/>
    <lineage>
        <taxon>Bacteria</taxon>
        <taxon>Pseudomonadati</taxon>
        <taxon>Pseudomonadota</taxon>
        <taxon>Gammaproteobacteria</taxon>
        <taxon>Pseudomonadales</taxon>
        <taxon>Pseudomonadaceae</taxon>
        <taxon>Pseudomonas</taxon>
    </lineage>
</organism>
<dbReference type="Gene3D" id="1.10.10.10">
    <property type="entry name" value="Winged helix-like DNA-binding domain superfamily/Winged helix DNA-binding domain"/>
    <property type="match status" value="1"/>
</dbReference>
<dbReference type="Gene3D" id="3.40.640.10">
    <property type="entry name" value="Type I PLP-dependent aspartate aminotransferase-like (Major domain)"/>
    <property type="match status" value="1"/>
</dbReference>
<dbReference type="InterPro" id="IPR015421">
    <property type="entry name" value="PyrdxlP-dep_Trfase_major"/>
</dbReference>
<keyword evidence="5" id="KW-0804">Transcription</keyword>
<comment type="similarity">
    <text evidence="1">In the C-terminal section; belongs to the class-I pyridoxal-phosphate-dependent aminotransferase family.</text>
</comment>
<feature type="domain" description="HTH gntR-type" evidence="6">
    <location>
        <begin position="11"/>
        <end position="79"/>
    </location>
</feature>
<dbReference type="RefSeq" id="WP_057012718.1">
    <property type="nucleotide sequence ID" value="NZ_JYLH01000007.1"/>
</dbReference>
<dbReference type="InterPro" id="IPR036388">
    <property type="entry name" value="WH-like_DNA-bd_sf"/>
</dbReference>
<sequence length="477" mass="52198">MELHLVITGRKDLAAQLYQQLREAIATGRLSAGAQLPPSRLLAEQLGLSRKTVSDTYATLTYEGLLIGKIGRGTFVNAWAPQPDRVQTAADLACAANLGKWAALPSPMGHPAREKILRYEFIGGATTRHQFPQDEWRRCTQDALRRIAQNSGFYSQPEGVPALREAIAGHIAFSRGVKCGARDIVVTNGAQQALDLLARVVLEPGSLVAMEDPGYSPARQLFVAMGARVASVAVDEQGLQVDQIPDGTRLIYVTPSHQFPLGMPMSQARREALLDRAIALGAIIIEDDYDSEFRYEGRPTDSLQSMDTRGVVTYVGTFSKTLSPALRLGYAVLPPAIYGAVLKAKQLTDQHSATLPQWALAKFISEGYLLKHIRRCHGVYAGRRERILQRLAGDLSPWFEAVPTVAGFHLAALCKVPVNIPLLIKRARQVEVGLYPLDVFFHDKPVRSGLILGFGAIETLDIDPALDKVRDILQQIG</sequence>
<evidence type="ECO:0000259" key="6">
    <source>
        <dbReference type="PROSITE" id="PS50949"/>
    </source>
</evidence>
<dbReference type="InterPro" id="IPR036390">
    <property type="entry name" value="WH_DNA-bd_sf"/>
</dbReference>
<dbReference type="CDD" id="cd07377">
    <property type="entry name" value="WHTH_GntR"/>
    <property type="match status" value="1"/>
</dbReference>
<dbReference type="InterPro" id="IPR004839">
    <property type="entry name" value="Aminotransferase_I/II_large"/>
</dbReference>
<dbReference type="CDD" id="cd00609">
    <property type="entry name" value="AAT_like"/>
    <property type="match status" value="1"/>
</dbReference>
<dbReference type="AlphaFoldDB" id="A0A0R2YB28"/>
<dbReference type="Proteomes" id="UP000051446">
    <property type="component" value="Unassembled WGS sequence"/>
</dbReference>
<dbReference type="PROSITE" id="PS50949">
    <property type="entry name" value="HTH_GNTR"/>
    <property type="match status" value="1"/>
</dbReference>